<name>A0A835YHL3_9CHLO</name>
<keyword evidence="1" id="KW-0175">Coiled coil</keyword>
<feature type="coiled-coil region" evidence="1">
    <location>
        <begin position="11"/>
        <end position="38"/>
    </location>
</feature>
<organism evidence="3 4">
    <name type="scientific">Edaphochlamys debaryana</name>
    <dbReference type="NCBI Taxonomy" id="47281"/>
    <lineage>
        <taxon>Eukaryota</taxon>
        <taxon>Viridiplantae</taxon>
        <taxon>Chlorophyta</taxon>
        <taxon>core chlorophytes</taxon>
        <taxon>Chlorophyceae</taxon>
        <taxon>CS clade</taxon>
        <taxon>Chlamydomonadales</taxon>
        <taxon>Chlamydomonadales incertae sedis</taxon>
        <taxon>Edaphochlamys</taxon>
    </lineage>
</organism>
<dbReference type="OrthoDB" id="547161at2759"/>
<dbReference type="EMBL" id="JAEHOE010000001">
    <property type="protein sequence ID" value="KAG2501997.1"/>
    <property type="molecule type" value="Genomic_DNA"/>
</dbReference>
<sequence>MATRRRPQHVVAELEATLEVLRKEWKRVEDENMRLKTRVTVLEAVIPVRNGPQRFRQPSPPSGPEVDAAILANLLQLADLGCMDPSPDSQPNFGTCSQPDASTCCTSEDSADSADAGERVGSPPSRPSPSPTGFYPGCSNRPTPTEAISGSSGGPQRSLGYCHLASTAAREAKWVDVYKNWLRDAALLVAAYDARPSEMYIKRIDEAFAKRKVDQDTLCISHPELISNMMVINLETGEEEAPPDNFWETVVQGLKLSPQQIAASRTALQLYREKMQVVLAERRTLAAQLDSCMGLLAREEAGGVAVPGSRRREQLTLEMDEVSSALDENVAAEGRTTALARDLLRSNIFSAMEVARISILSYPYFPDCLAVITSIANTQM</sequence>
<protein>
    <submittedName>
        <fullName evidence="3">Uncharacterized protein</fullName>
    </submittedName>
</protein>
<dbReference type="Proteomes" id="UP000612055">
    <property type="component" value="Unassembled WGS sequence"/>
</dbReference>
<gene>
    <name evidence="3" type="ORF">HYH03_000493</name>
</gene>
<feature type="region of interest" description="Disordered" evidence="2">
    <location>
        <begin position="82"/>
        <end position="155"/>
    </location>
</feature>
<evidence type="ECO:0000313" key="3">
    <source>
        <dbReference type="EMBL" id="KAG2501997.1"/>
    </source>
</evidence>
<feature type="compositionally biased region" description="Polar residues" evidence="2">
    <location>
        <begin position="87"/>
        <end position="108"/>
    </location>
</feature>
<evidence type="ECO:0000256" key="2">
    <source>
        <dbReference type="SAM" id="MobiDB-lite"/>
    </source>
</evidence>
<proteinExistence type="predicted"/>
<evidence type="ECO:0000256" key="1">
    <source>
        <dbReference type="SAM" id="Coils"/>
    </source>
</evidence>
<accession>A0A835YHL3</accession>
<reference evidence="3" key="1">
    <citation type="journal article" date="2020" name="bioRxiv">
        <title>Comparative genomics of Chlamydomonas.</title>
        <authorList>
            <person name="Craig R.J."/>
            <person name="Hasan A.R."/>
            <person name="Ness R.W."/>
            <person name="Keightley P.D."/>
        </authorList>
    </citation>
    <scope>NUCLEOTIDE SEQUENCE</scope>
    <source>
        <strain evidence="3">CCAP 11/70</strain>
    </source>
</reference>
<dbReference type="AlphaFoldDB" id="A0A835YHL3"/>
<keyword evidence="4" id="KW-1185">Reference proteome</keyword>
<evidence type="ECO:0000313" key="4">
    <source>
        <dbReference type="Proteomes" id="UP000612055"/>
    </source>
</evidence>
<feature type="compositionally biased region" description="Polar residues" evidence="2">
    <location>
        <begin position="140"/>
        <end position="150"/>
    </location>
</feature>
<comment type="caution">
    <text evidence="3">The sequence shown here is derived from an EMBL/GenBank/DDBJ whole genome shotgun (WGS) entry which is preliminary data.</text>
</comment>